<dbReference type="PROSITE" id="PS50943">
    <property type="entry name" value="HTH_CROC1"/>
    <property type="match status" value="1"/>
</dbReference>
<dbReference type="AlphaFoldDB" id="M1ZYG3"/>
<dbReference type="Proteomes" id="UP000011944">
    <property type="component" value="Unassembled WGS sequence"/>
</dbReference>
<dbReference type="GO" id="GO:0003677">
    <property type="term" value="F:DNA binding"/>
    <property type="evidence" value="ECO:0007669"/>
    <property type="project" value="InterPro"/>
</dbReference>
<organism evidence="2 3">
    <name type="scientific">Clostridium botulinum CFSAN001627</name>
    <dbReference type="NCBI Taxonomy" id="1232189"/>
    <lineage>
        <taxon>Bacteria</taxon>
        <taxon>Bacillati</taxon>
        <taxon>Bacillota</taxon>
        <taxon>Clostridia</taxon>
        <taxon>Eubacteriales</taxon>
        <taxon>Clostridiaceae</taxon>
        <taxon>Clostridium</taxon>
    </lineage>
</organism>
<dbReference type="CDD" id="cd00093">
    <property type="entry name" value="HTH_XRE"/>
    <property type="match status" value="1"/>
</dbReference>
<evidence type="ECO:0000259" key="1">
    <source>
        <dbReference type="PROSITE" id="PS50943"/>
    </source>
</evidence>
<dbReference type="InterPro" id="IPR010982">
    <property type="entry name" value="Lambda_DNA-bd_dom_sf"/>
</dbReference>
<dbReference type="PATRIC" id="fig|1232189.3.peg.869"/>
<name>M1ZYG3_CLOBO</name>
<sequence>MCPSLFFREKVNVNKNERIDYMLSAEKMQFLRRIHNVTQIEVAKELNCTKNLISMIENRKQNCSE</sequence>
<dbReference type="EMBL" id="AMXI01000294">
    <property type="protein sequence ID" value="EKN42669.1"/>
    <property type="molecule type" value="Genomic_DNA"/>
</dbReference>
<dbReference type="Gene3D" id="1.10.260.40">
    <property type="entry name" value="lambda repressor-like DNA-binding domains"/>
    <property type="match status" value="1"/>
</dbReference>
<accession>M1ZYG3</accession>
<reference evidence="2 3" key="2">
    <citation type="submission" date="2013-03" db="EMBL/GenBank/DDBJ databases">
        <title>Diversity in Clostridium botulinum.</title>
        <authorList>
            <person name="Timme R.E."/>
            <person name="Allard M."/>
            <person name="Luo Y."/>
            <person name="Strain E."/>
            <person name="Gonzalez-Escalona N."/>
            <person name="Brown E."/>
        </authorList>
    </citation>
    <scope>NUCLEOTIDE SEQUENCE [LARGE SCALE GENOMIC DNA]</scope>
    <source>
        <strain evidence="2 3">CFSAN001627</strain>
    </source>
</reference>
<dbReference type="InterPro" id="IPR001387">
    <property type="entry name" value="Cro/C1-type_HTH"/>
</dbReference>
<protein>
    <recommendedName>
        <fullName evidence="1">HTH cro/C1-type domain-containing protein</fullName>
    </recommendedName>
</protein>
<reference evidence="2 3" key="1">
    <citation type="submission" date="2012-10" db="EMBL/GenBank/DDBJ databases">
        <authorList>
            <person name="Strain E.A."/>
            <person name="Brown E."/>
            <person name="Allard M.W."/>
            <person name="Gonzalez-Escalona N."/>
            <person name="Timme R."/>
        </authorList>
    </citation>
    <scope>NUCLEOTIDE SEQUENCE [LARGE SCALE GENOMIC DNA]</scope>
    <source>
        <strain evidence="2 3">CFSAN001627</strain>
    </source>
</reference>
<evidence type="ECO:0000313" key="2">
    <source>
        <dbReference type="EMBL" id="EKN42669.1"/>
    </source>
</evidence>
<comment type="caution">
    <text evidence="2">The sequence shown here is derived from an EMBL/GenBank/DDBJ whole genome shotgun (WGS) entry which is preliminary data.</text>
</comment>
<feature type="domain" description="HTH cro/C1-type" evidence="1">
    <location>
        <begin position="28"/>
        <end position="62"/>
    </location>
</feature>
<gene>
    <name evidence="2" type="ORF">CFSAN001627_05307</name>
</gene>
<dbReference type="SUPFAM" id="SSF47413">
    <property type="entry name" value="lambda repressor-like DNA-binding domains"/>
    <property type="match status" value="1"/>
</dbReference>
<evidence type="ECO:0000313" key="3">
    <source>
        <dbReference type="Proteomes" id="UP000011944"/>
    </source>
</evidence>
<proteinExistence type="predicted"/>